<feature type="compositionally biased region" description="Basic residues" evidence="1">
    <location>
        <begin position="1"/>
        <end position="10"/>
    </location>
</feature>
<evidence type="ECO:0000313" key="2">
    <source>
        <dbReference type="EMBL" id="JAE26140.1"/>
    </source>
</evidence>
<dbReference type="EMBL" id="GBRH01171756">
    <property type="protein sequence ID" value="JAE26140.1"/>
    <property type="molecule type" value="Transcribed_RNA"/>
</dbReference>
<evidence type="ECO:0000256" key="1">
    <source>
        <dbReference type="SAM" id="MobiDB-lite"/>
    </source>
</evidence>
<organism evidence="2">
    <name type="scientific">Arundo donax</name>
    <name type="common">Giant reed</name>
    <name type="synonym">Donax arundinaceus</name>
    <dbReference type="NCBI Taxonomy" id="35708"/>
    <lineage>
        <taxon>Eukaryota</taxon>
        <taxon>Viridiplantae</taxon>
        <taxon>Streptophyta</taxon>
        <taxon>Embryophyta</taxon>
        <taxon>Tracheophyta</taxon>
        <taxon>Spermatophyta</taxon>
        <taxon>Magnoliopsida</taxon>
        <taxon>Liliopsida</taxon>
        <taxon>Poales</taxon>
        <taxon>Poaceae</taxon>
        <taxon>PACMAD clade</taxon>
        <taxon>Arundinoideae</taxon>
        <taxon>Arundineae</taxon>
        <taxon>Arundo</taxon>
    </lineage>
</organism>
<reference evidence="2" key="1">
    <citation type="submission" date="2014-09" db="EMBL/GenBank/DDBJ databases">
        <authorList>
            <person name="Magalhaes I.L.F."/>
            <person name="Oliveira U."/>
            <person name="Santos F.R."/>
            <person name="Vidigal T.H.D.A."/>
            <person name="Brescovit A.D."/>
            <person name="Santos A.J."/>
        </authorList>
    </citation>
    <scope>NUCLEOTIDE SEQUENCE</scope>
    <source>
        <tissue evidence="2">Shoot tissue taken approximately 20 cm above the soil surface</tissue>
    </source>
</reference>
<sequence>MFKKQMHKRGQIFPTNKKFGHKRKRTEGYKMCII</sequence>
<feature type="region of interest" description="Disordered" evidence="1">
    <location>
        <begin position="1"/>
        <end position="21"/>
    </location>
</feature>
<name>A0A0A9GM17_ARUDO</name>
<protein>
    <submittedName>
        <fullName evidence="2">Uncharacterized protein</fullName>
    </submittedName>
</protein>
<accession>A0A0A9GM17</accession>
<reference evidence="2" key="2">
    <citation type="journal article" date="2015" name="Data Brief">
        <title>Shoot transcriptome of the giant reed, Arundo donax.</title>
        <authorList>
            <person name="Barrero R.A."/>
            <person name="Guerrero F.D."/>
            <person name="Moolhuijzen P."/>
            <person name="Goolsby J.A."/>
            <person name="Tidwell J."/>
            <person name="Bellgard S.E."/>
            <person name="Bellgard M.I."/>
        </authorList>
    </citation>
    <scope>NUCLEOTIDE SEQUENCE</scope>
    <source>
        <tissue evidence="2">Shoot tissue taken approximately 20 cm above the soil surface</tissue>
    </source>
</reference>
<proteinExistence type="predicted"/>
<dbReference type="AlphaFoldDB" id="A0A0A9GM17"/>